<gene>
    <name evidence="2" type="ORF">WHR41_05425</name>
</gene>
<dbReference type="Proteomes" id="UP000803884">
    <property type="component" value="Unassembled WGS sequence"/>
</dbReference>
<organism evidence="2 3">
    <name type="scientific">Cladosporium halotolerans</name>
    <dbReference type="NCBI Taxonomy" id="1052096"/>
    <lineage>
        <taxon>Eukaryota</taxon>
        <taxon>Fungi</taxon>
        <taxon>Dikarya</taxon>
        <taxon>Ascomycota</taxon>
        <taxon>Pezizomycotina</taxon>
        <taxon>Dothideomycetes</taxon>
        <taxon>Dothideomycetidae</taxon>
        <taxon>Cladosporiales</taxon>
        <taxon>Cladosporiaceae</taxon>
        <taxon>Cladosporium</taxon>
    </lineage>
</organism>
<dbReference type="GeneID" id="96006868"/>
<feature type="compositionally biased region" description="Polar residues" evidence="1">
    <location>
        <begin position="30"/>
        <end position="39"/>
    </location>
</feature>
<accession>A0AB34KQZ6</accession>
<feature type="region of interest" description="Disordered" evidence="1">
    <location>
        <begin position="11"/>
        <end position="133"/>
    </location>
</feature>
<evidence type="ECO:0000256" key="1">
    <source>
        <dbReference type="SAM" id="MobiDB-lite"/>
    </source>
</evidence>
<dbReference type="EMBL" id="JAAQHG020000015">
    <property type="protein sequence ID" value="KAL1586211.1"/>
    <property type="molecule type" value="Genomic_DNA"/>
</dbReference>
<proteinExistence type="predicted"/>
<dbReference type="RefSeq" id="XP_069229316.1">
    <property type="nucleotide sequence ID" value="XM_069374030.1"/>
</dbReference>
<protein>
    <submittedName>
        <fullName evidence="2">Uncharacterized protein</fullName>
    </submittedName>
</protein>
<keyword evidence="3" id="KW-1185">Reference proteome</keyword>
<comment type="caution">
    <text evidence="2">The sequence shown here is derived from an EMBL/GenBank/DDBJ whole genome shotgun (WGS) entry which is preliminary data.</text>
</comment>
<dbReference type="AlphaFoldDB" id="A0AB34KQZ6"/>
<feature type="compositionally biased region" description="Acidic residues" evidence="1">
    <location>
        <begin position="92"/>
        <end position="101"/>
    </location>
</feature>
<evidence type="ECO:0000313" key="3">
    <source>
        <dbReference type="Proteomes" id="UP000803884"/>
    </source>
</evidence>
<reference evidence="2 3" key="1">
    <citation type="journal article" date="2020" name="Microbiol. Resour. Announc.">
        <title>Draft Genome Sequence of a Cladosporium Species Isolated from the Mesophotic Ascidian Didemnum maculosum.</title>
        <authorList>
            <person name="Gioti A."/>
            <person name="Siaperas R."/>
            <person name="Nikolaivits E."/>
            <person name="Le Goff G."/>
            <person name="Ouazzani J."/>
            <person name="Kotoulas G."/>
            <person name="Topakas E."/>
        </authorList>
    </citation>
    <scope>NUCLEOTIDE SEQUENCE [LARGE SCALE GENOMIC DNA]</scope>
    <source>
        <strain evidence="2 3">TM138-S3</strain>
    </source>
</reference>
<sequence>MMDAHAFDDAFFSTDSLPGDVAPPHVLTRWDSQQASPRQTEAAKLAKAPAQDSHGHSRRRSEAKDARRRRLQAPGRLDGCSTAPLTMAGDTHDDESADEEIVSGRADALWQKQRNDSNASDDADRASSKWLTTPSRNQDVEEIGQWYFACQLPEHDIEFFRSVQDNWVKDMWQMGQNSEPIFSVLGAFALHKKALLGGPQARPEYIEQKGKIIQNIVTDLRRHPSGPDPSTIVAMAILAYLDIRDNQLDASGTHLQAVAKFVDMSAIPVQGWLYCTWIDLRQALFTSQEPSLPFYVPVPFRELPSSLRNYQREAFRLGGLNASQCPRSSVFTLDMASDMFGKLHALCHCSEIPPPGETPPFGQVYALEYGLRVIQARAKRNGEGDVLTAPIMLITSAIQLHVWMASRFYTPQARETHLGLIKVATETMAGFDDMVTQWYIAAGLESLLWVLFTLLASLHAHELPQTNEVLGLLYKALRMARINTCEDLEKRLRSWPWLENWHPVQIDTVWQMLGGRYPDLVPRIAPTQNVAGAAQDPNKARHRWFLGGLEFYNSL</sequence>
<name>A0AB34KQZ6_9PEZI</name>
<evidence type="ECO:0000313" key="2">
    <source>
        <dbReference type="EMBL" id="KAL1586211.1"/>
    </source>
</evidence>